<feature type="compositionally biased region" description="Polar residues" evidence="1">
    <location>
        <begin position="50"/>
        <end position="70"/>
    </location>
</feature>
<feature type="compositionally biased region" description="Basic and acidic residues" evidence="1">
    <location>
        <begin position="10"/>
        <end position="20"/>
    </location>
</feature>
<feature type="compositionally biased region" description="Polar residues" evidence="1">
    <location>
        <begin position="118"/>
        <end position="133"/>
    </location>
</feature>
<name>A0ABD3AEG0_9GENT</name>
<feature type="compositionally biased region" description="Polar residues" evidence="1">
    <location>
        <begin position="92"/>
        <end position="107"/>
    </location>
</feature>
<evidence type="ECO:0000256" key="1">
    <source>
        <dbReference type="SAM" id="MobiDB-lite"/>
    </source>
</evidence>
<gene>
    <name evidence="2" type="ORF">ACH5RR_009547</name>
</gene>
<evidence type="ECO:0000313" key="2">
    <source>
        <dbReference type="EMBL" id="KAL3530225.1"/>
    </source>
</evidence>
<dbReference type="Proteomes" id="UP001630127">
    <property type="component" value="Unassembled WGS sequence"/>
</dbReference>
<dbReference type="EMBL" id="JBJUIK010000004">
    <property type="protein sequence ID" value="KAL3530225.1"/>
    <property type="molecule type" value="Genomic_DNA"/>
</dbReference>
<reference evidence="2 3" key="1">
    <citation type="submission" date="2024-11" db="EMBL/GenBank/DDBJ databases">
        <title>A near-complete genome assembly of Cinchona calisaya.</title>
        <authorList>
            <person name="Lian D.C."/>
            <person name="Zhao X.W."/>
            <person name="Wei L."/>
        </authorList>
    </citation>
    <scope>NUCLEOTIDE SEQUENCE [LARGE SCALE GENOMIC DNA]</scope>
    <source>
        <tissue evidence="2">Nenye</tissue>
    </source>
</reference>
<comment type="caution">
    <text evidence="2">The sequence shown here is derived from an EMBL/GenBank/DDBJ whole genome shotgun (WGS) entry which is preliminary data.</text>
</comment>
<protein>
    <submittedName>
        <fullName evidence="2">Uncharacterized protein</fullName>
    </submittedName>
</protein>
<feature type="compositionally biased region" description="Low complexity" evidence="1">
    <location>
        <begin position="77"/>
        <end position="91"/>
    </location>
</feature>
<evidence type="ECO:0000313" key="3">
    <source>
        <dbReference type="Proteomes" id="UP001630127"/>
    </source>
</evidence>
<keyword evidence="3" id="KW-1185">Reference proteome</keyword>
<feature type="compositionally biased region" description="Basic and acidic residues" evidence="1">
    <location>
        <begin position="160"/>
        <end position="169"/>
    </location>
</feature>
<sequence length="215" mass="23312">MNSEAGSSSSDKKKPGDSSHVESFSTGDSSTAHEKSASSSHIGISPMELSPSSSAEQEATQNLEAMSLQSDVKLAPENSQSLQNSEQQGLNVSENQPDSDPNAQENAPQELLGKHNQNHPPQNLKNVSESQPDSDLPAQEDVPRELHGKHNPLNPLPQASERRMSETTERYVIPMRRITKDSNENITITIAPAAASSRRRVKIGDILTENLDKAD</sequence>
<organism evidence="2 3">
    <name type="scientific">Cinchona calisaya</name>
    <dbReference type="NCBI Taxonomy" id="153742"/>
    <lineage>
        <taxon>Eukaryota</taxon>
        <taxon>Viridiplantae</taxon>
        <taxon>Streptophyta</taxon>
        <taxon>Embryophyta</taxon>
        <taxon>Tracheophyta</taxon>
        <taxon>Spermatophyta</taxon>
        <taxon>Magnoliopsida</taxon>
        <taxon>eudicotyledons</taxon>
        <taxon>Gunneridae</taxon>
        <taxon>Pentapetalae</taxon>
        <taxon>asterids</taxon>
        <taxon>lamiids</taxon>
        <taxon>Gentianales</taxon>
        <taxon>Rubiaceae</taxon>
        <taxon>Cinchonoideae</taxon>
        <taxon>Cinchoneae</taxon>
        <taxon>Cinchona</taxon>
    </lineage>
</organism>
<proteinExistence type="predicted"/>
<accession>A0ABD3AEG0</accession>
<dbReference type="AlphaFoldDB" id="A0ABD3AEG0"/>
<feature type="region of interest" description="Disordered" evidence="1">
    <location>
        <begin position="1"/>
        <end position="171"/>
    </location>
</feature>